<dbReference type="Proteomes" id="UP001162483">
    <property type="component" value="Unassembled WGS sequence"/>
</dbReference>
<organism evidence="2 3">
    <name type="scientific">Staurois parvus</name>
    <dbReference type="NCBI Taxonomy" id="386267"/>
    <lineage>
        <taxon>Eukaryota</taxon>
        <taxon>Metazoa</taxon>
        <taxon>Chordata</taxon>
        <taxon>Craniata</taxon>
        <taxon>Vertebrata</taxon>
        <taxon>Euteleostomi</taxon>
        <taxon>Amphibia</taxon>
        <taxon>Batrachia</taxon>
        <taxon>Anura</taxon>
        <taxon>Neobatrachia</taxon>
        <taxon>Ranoidea</taxon>
        <taxon>Ranidae</taxon>
        <taxon>Staurois</taxon>
    </lineage>
</organism>
<feature type="region of interest" description="Disordered" evidence="1">
    <location>
        <begin position="1"/>
        <end position="55"/>
    </location>
</feature>
<dbReference type="EMBL" id="CATNWA010015524">
    <property type="protein sequence ID" value="CAI9584152.1"/>
    <property type="molecule type" value="Genomic_DNA"/>
</dbReference>
<evidence type="ECO:0000256" key="1">
    <source>
        <dbReference type="SAM" id="MobiDB-lite"/>
    </source>
</evidence>
<proteinExistence type="predicted"/>
<comment type="caution">
    <text evidence="2">The sequence shown here is derived from an EMBL/GenBank/DDBJ whole genome shotgun (WGS) entry which is preliminary data.</text>
</comment>
<name>A0ABN9EL04_9NEOB</name>
<gene>
    <name evidence="2" type="ORF">SPARVUS_LOCUS9943132</name>
</gene>
<sequence length="55" mass="5495">MVGVTSQGSGAGEWSDKPGIRAGSAENQTGTGSRNRIQGPGETHTKAESAGLNVP</sequence>
<feature type="compositionally biased region" description="Polar residues" evidence="1">
    <location>
        <begin position="25"/>
        <end position="36"/>
    </location>
</feature>
<evidence type="ECO:0000313" key="3">
    <source>
        <dbReference type="Proteomes" id="UP001162483"/>
    </source>
</evidence>
<reference evidence="2" key="1">
    <citation type="submission" date="2023-05" db="EMBL/GenBank/DDBJ databases">
        <authorList>
            <person name="Stuckert A."/>
        </authorList>
    </citation>
    <scope>NUCLEOTIDE SEQUENCE</scope>
</reference>
<accession>A0ABN9EL04</accession>
<evidence type="ECO:0000313" key="2">
    <source>
        <dbReference type="EMBL" id="CAI9584152.1"/>
    </source>
</evidence>
<keyword evidence="3" id="KW-1185">Reference proteome</keyword>
<protein>
    <submittedName>
        <fullName evidence="2">Uncharacterized protein</fullName>
    </submittedName>
</protein>